<evidence type="ECO:0000313" key="3">
    <source>
        <dbReference type="EMBL" id="KAE8701406.1"/>
    </source>
</evidence>
<dbReference type="InterPro" id="IPR057670">
    <property type="entry name" value="SH3_retrovirus"/>
</dbReference>
<dbReference type="InterPro" id="IPR043502">
    <property type="entry name" value="DNA/RNA_pol_sf"/>
</dbReference>
<dbReference type="InterPro" id="IPR001194">
    <property type="entry name" value="cDENN_dom"/>
</dbReference>
<dbReference type="InterPro" id="IPR043153">
    <property type="entry name" value="DENN_C"/>
</dbReference>
<dbReference type="PANTHER" id="PTHR15288">
    <property type="entry name" value="DENN DOMAIN-CONTAINING PROTEIN 2"/>
    <property type="match status" value="1"/>
</dbReference>
<dbReference type="GO" id="GO:0003676">
    <property type="term" value="F:nucleic acid binding"/>
    <property type="evidence" value="ECO:0007669"/>
    <property type="project" value="InterPro"/>
</dbReference>
<dbReference type="GO" id="GO:0015074">
    <property type="term" value="P:DNA integration"/>
    <property type="evidence" value="ECO:0007669"/>
    <property type="project" value="InterPro"/>
</dbReference>
<keyword evidence="4" id="KW-1185">Reference proteome</keyword>
<dbReference type="SUPFAM" id="SSF53098">
    <property type="entry name" value="Ribonuclease H-like"/>
    <property type="match status" value="1"/>
</dbReference>
<comment type="caution">
    <text evidence="3">The sequence shown here is derived from an EMBL/GenBank/DDBJ whole genome shotgun (WGS) entry which is preliminary data.</text>
</comment>
<sequence>MNDILRKDGCLAAISESPMKEGIKRQFTVANTPQQNGVAKRMNRTLLERTRAMLRDAGLEKSFWAEAVNSVCYLVNRAPSTEIELKTPMEMWTSKPVDYSNLHVFGSFVYVMYNAQEISKLDPKSRKCKFLGYADGVKGYRLWDPTTRKVIINRDVIFVEDKLQRKEDDDSAEKLETTEIHVENEVEQGDSSEAKPAHDEQEPGSSETPTTRQSDRVRRRPNWHSDYVIEDNIAYCLLTEDGEPSTYQEAIHSSDVSLWMMAMQEEIEALHKNNTWDLVPLPQGRKPIGNKWVFKIKRNGDDQVERCRARLVVKGYAQKECIDFNEIFSPVVRLTTVRVVLAMCATLDLHLEQLDVKTAFLHGNLEEEIYMLQPEGFEEKEKKNLVCRLNKSLYGLKHAPRCWYKRFDSFIMCLRYNRLNADPCAYFKRSGDNDFVILLLYVDDMLVAGPNKDHIEELKAQLAREFEMKDLGSTNKILGMQFTETESVVATSKIEAKYVAATQASKEAIWLKMLLEELGHNQEYVEEGTVDMQKIHTKDNIADFMTKAINADKFTWCRSSCGLSETVQTWKARKKLKEMKTLIHHHPHGNRTILLRRKRRMSKTVDGEAPKSEQSGSPGCSRLPPLGHRRSQSEVVAIGHRRDNSFLRLKTSMHKALRVGSNSKDGKFHSSFNPEVMANQKRQWYQLHSKTMEKLKYELPTSIFEHFVIVGIHPDTDLGLVEETFAERKKWEAYMKRSEMIDLKMLQNHGPPVLRKCYSLRCLLACTGTVKRQPGNLGGPSRISEISGSSRQFLVSAPRCYCLLTRVPFFELHYEMLNSINAQERLNRLTEVVSEINPSLDDNAPSDLKQYDQANDNTITDTPNSKYVNEWMASAMPANSKIGPPLSFESVTASEASESVLYIDDNILDQLSALGTVLPINRPARSLTSENNNDEDDDLLWNNEREYRDDLILKWLRSSYLHFLCCFRSIWFPPYDWFFQILAVVAGVLLEKQVVVVCPNLAVLSTVVLSLIPIIRSFEWQSLLLPVKTCYVPQLPKRKELVLELGPIHSKLSFEGSIAKKHPTYRCNEAQAEAATQFLIVMREYLESLCENLRTRTITNVQSDHDRVGTLPLFFQFPFYLKIVSSTLFQSQIDRLLRHIIVHCSINCQGMRMSANLNPHHQI</sequence>
<dbReference type="Proteomes" id="UP000436088">
    <property type="component" value="Unassembled WGS sequence"/>
</dbReference>
<evidence type="ECO:0000259" key="2">
    <source>
        <dbReference type="PROSITE" id="PS50994"/>
    </source>
</evidence>
<protein>
    <recommendedName>
        <fullName evidence="2">Integrase catalytic domain-containing protein</fullName>
    </recommendedName>
</protein>
<dbReference type="SUPFAM" id="SSF56672">
    <property type="entry name" value="DNA/RNA polymerases"/>
    <property type="match status" value="1"/>
</dbReference>
<dbReference type="EMBL" id="VEPZ02001024">
    <property type="protein sequence ID" value="KAE8701406.1"/>
    <property type="molecule type" value="Genomic_DNA"/>
</dbReference>
<feature type="region of interest" description="Disordered" evidence="1">
    <location>
        <begin position="600"/>
        <end position="632"/>
    </location>
</feature>
<dbReference type="AlphaFoldDB" id="A0A6A3ABQ0"/>
<dbReference type="InterPro" id="IPR001584">
    <property type="entry name" value="Integrase_cat-core"/>
</dbReference>
<dbReference type="Gene3D" id="3.40.50.11500">
    <property type="match status" value="1"/>
</dbReference>
<dbReference type="Pfam" id="PF07727">
    <property type="entry name" value="RVT_2"/>
    <property type="match status" value="1"/>
</dbReference>
<dbReference type="Pfam" id="PF25597">
    <property type="entry name" value="SH3_retrovirus"/>
    <property type="match status" value="1"/>
</dbReference>
<reference evidence="3" key="1">
    <citation type="submission" date="2019-09" db="EMBL/GenBank/DDBJ databases">
        <title>Draft genome information of white flower Hibiscus syriacus.</title>
        <authorList>
            <person name="Kim Y.-M."/>
        </authorList>
    </citation>
    <scope>NUCLEOTIDE SEQUENCE [LARGE SCALE GENOMIC DNA]</scope>
    <source>
        <strain evidence="3">YM2019G1</strain>
    </source>
</reference>
<accession>A0A6A3ABQ0</accession>
<dbReference type="InterPro" id="IPR012337">
    <property type="entry name" value="RNaseH-like_sf"/>
</dbReference>
<feature type="compositionally biased region" description="Basic and acidic residues" evidence="1">
    <location>
        <begin position="192"/>
        <end position="201"/>
    </location>
</feature>
<dbReference type="InterPro" id="IPR013103">
    <property type="entry name" value="RVT_2"/>
</dbReference>
<gene>
    <name evidence="3" type="ORF">F3Y22_tig00110548pilonHSYRG00924</name>
</gene>
<dbReference type="SMART" id="SM00799">
    <property type="entry name" value="DENN"/>
    <property type="match status" value="1"/>
</dbReference>
<dbReference type="Gene3D" id="3.30.420.10">
    <property type="entry name" value="Ribonuclease H-like superfamily/Ribonuclease H"/>
    <property type="match status" value="1"/>
</dbReference>
<proteinExistence type="predicted"/>
<feature type="region of interest" description="Disordered" evidence="1">
    <location>
        <begin position="167"/>
        <end position="219"/>
    </location>
</feature>
<feature type="domain" description="Integrase catalytic" evidence="2">
    <location>
        <begin position="1"/>
        <end position="96"/>
    </location>
</feature>
<dbReference type="CDD" id="cd09272">
    <property type="entry name" value="RNase_HI_RT_Ty1"/>
    <property type="match status" value="1"/>
</dbReference>
<organism evidence="3 4">
    <name type="scientific">Hibiscus syriacus</name>
    <name type="common">Rose of Sharon</name>
    <dbReference type="NCBI Taxonomy" id="106335"/>
    <lineage>
        <taxon>Eukaryota</taxon>
        <taxon>Viridiplantae</taxon>
        <taxon>Streptophyta</taxon>
        <taxon>Embryophyta</taxon>
        <taxon>Tracheophyta</taxon>
        <taxon>Spermatophyta</taxon>
        <taxon>Magnoliopsida</taxon>
        <taxon>eudicotyledons</taxon>
        <taxon>Gunneridae</taxon>
        <taxon>Pentapetalae</taxon>
        <taxon>rosids</taxon>
        <taxon>malvids</taxon>
        <taxon>Malvales</taxon>
        <taxon>Malvaceae</taxon>
        <taxon>Malvoideae</taxon>
        <taxon>Hibiscus</taxon>
    </lineage>
</organism>
<evidence type="ECO:0000256" key="1">
    <source>
        <dbReference type="SAM" id="MobiDB-lite"/>
    </source>
</evidence>
<dbReference type="PROSITE" id="PS50994">
    <property type="entry name" value="INTEGRASE"/>
    <property type="match status" value="1"/>
</dbReference>
<feature type="compositionally biased region" description="Polar residues" evidence="1">
    <location>
        <begin position="203"/>
        <end position="212"/>
    </location>
</feature>
<dbReference type="PANTHER" id="PTHR15288:SF0">
    <property type="entry name" value="UDENN DOMAIN-CONTAINING PROTEIN"/>
    <property type="match status" value="1"/>
</dbReference>
<evidence type="ECO:0000313" key="4">
    <source>
        <dbReference type="Proteomes" id="UP000436088"/>
    </source>
</evidence>
<feature type="compositionally biased region" description="Basic and acidic residues" evidence="1">
    <location>
        <begin position="167"/>
        <end position="184"/>
    </location>
</feature>
<name>A0A6A3ABQ0_HIBSY</name>
<dbReference type="InterPro" id="IPR051942">
    <property type="entry name" value="DENN_domain_containing_2"/>
</dbReference>
<dbReference type="InterPro" id="IPR036397">
    <property type="entry name" value="RNaseH_sf"/>
</dbReference>